<keyword evidence="4" id="KW-1185">Reference proteome</keyword>
<evidence type="ECO:0000313" key="3">
    <source>
        <dbReference type="EMBL" id="GFE16511.1"/>
    </source>
</evidence>
<keyword evidence="2" id="KW-0472">Membrane</keyword>
<dbReference type="AlphaFoldDB" id="A0A640T1Y4"/>
<evidence type="ECO:0008006" key="5">
    <source>
        <dbReference type="Google" id="ProtNLM"/>
    </source>
</evidence>
<protein>
    <recommendedName>
        <fullName evidence="5">Neocarzinostatin family protein</fullName>
    </recommendedName>
</protein>
<feature type="compositionally biased region" description="Low complexity" evidence="1">
    <location>
        <begin position="401"/>
        <end position="414"/>
    </location>
</feature>
<dbReference type="Gene3D" id="2.60.40.230">
    <property type="entry name" value="Neocarzinostatin-like"/>
    <property type="match status" value="1"/>
</dbReference>
<reference evidence="3 4" key="1">
    <citation type="submission" date="2019-12" db="EMBL/GenBank/DDBJ databases">
        <title>Whole genome shotgun sequence of Streptomyces hygroscopicus subsp. glebosus NBRC 13786.</title>
        <authorList>
            <person name="Ichikawa N."/>
            <person name="Kimura A."/>
            <person name="Kitahashi Y."/>
            <person name="Komaki H."/>
            <person name="Tamura T."/>
        </authorList>
    </citation>
    <scope>NUCLEOTIDE SEQUENCE [LARGE SCALE GENOMIC DNA]</scope>
    <source>
        <strain evidence="3 4">NBRC 13786</strain>
    </source>
</reference>
<feature type="compositionally biased region" description="Low complexity" evidence="1">
    <location>
        <begin position="360"/>
        <end position="372"/>
    </location>
</feature>
<dbReference type="Proteomes" id="UP000430079">
    <property type="component" value="Unassembled WGS sequence"/>
</dbReference>
<keyword evidence="2" id="KW-1133">Transmembrane helix</keyword>
<comment type="caution">
    <text evidence="3">The sequence shown here is derived from an EMBL/GenBank/DDBJ whole genome shotgun (WGS) entry which is preliminary data.</text>
</comment>
<evidence type="ECO:0000313" key="4">
    <source>
        <dbReference type="Proteomes" id="UP000430079"/>
    </source>
</evidence>
<dbReference type="InterPro" id="IPR027273">
    <property type="entry name" value="Neocarzinostatin-like"/>
</dbReference>
<evidence type="ECO:0000256" key="2">
    <source>
        <dbReference type="SAM" id="Phobius"/>
    </source>
</evidence>
<organism evidence="3 4">
    <name type="scientific">Streptomyces glebosus</name>
    <dbReference type="NCBI Taxonomy" id="249580"/>
    <lineage>
        <taxon>Bacteria</taxon>
        <taxon>Bacillati</taxon>
        <taxon>Actinomycetota</taxon>
        <taxon>Actinomycetes</taxon>
        <taxon>Kitasatosporales</taxon>
        <taxon>Streptomycetaceae</taxon>
        <taxon>Streptomyces</taxon>
    </lineage>
</organism>
<feature type="compositionally biased region" description="Basic and acidic residues" evidence="1">
    <location>
        <begin position="341"/>
        <end position="350"/>
    </location>
</feature>
<dbReference type="SUPFAM" id="SSF49319">
    <property type="entry name" value="Actinoxanthin-like"/>
    <property type="match status" value="1"/>
</dbReference>
<evidence type="ECO:0000256" key="1">
    <source>
        <dbReference type="SAM" id="MobiDB-lite"/>
    </source>
</evidence>
<feature type="region of interest" description="Disordered" evidence="1">
    <location>
        <begin position="341"/>
        <end position="421"/>
    </location>
</feature>
<dbReference type="EMBL" id="BLIO01000001">
    <property type="protein sequence ID" value="GFE16511.1"/>
    <property type="molecule type" value="Genomic_DNA"/>
</dbReference>
<feature type="transmembrane region" description="Helical" evidence="2">
    <location>
        <begin position="315"/>
        <end position="336"/>
    </location>
</feature>
<keyword evidence="2" id="KW-0812">Transmembrane</keyword>
<accession>A0A640T1Y4</accession>
<dbReference type="RefSeq" id="WP_229894198.1">
    <property type="nucleotide sequence ID" value="NZ_BLIO01000001.1"/>
</dbReference>
<gene>
    <name evidence="3" type="ORF">Sgleb_45580</name>
</gene>
<proteinExistence type="predicted"/>
<name>A0A640T1Y4_9ACTN</name>
<sequence length="421" mass="43224">MNGETGTGRSTGSGGARAGALRAARSAARVIRRGRRRAAAALVLCLALAPALLPAAAAQAAPYAAAHARYASAQVPYASAPYATAADGKPTVRLSAKEAGKGGSVTVTGRGWRPKALLTLLICGQNMIGGTNACANGDGRAVTTDAHGAFRRKLPVAEPPKPCPCVVHVATVTGAAADAEAPFTVAGHPVAPLPKEPTGGRLAVVAQPRLTGSSNLLTWFGAPAQRELRVTVGNLGSAPAKDPVFQVGTSHGVFAPQWAEQQWRGTVPAGKKAEVRLPVELPAGAHGDYLVSLKYGGKVLVEQPWGVGRPWGVTLFWVLLCVVVPTAVFRIGMAVVDRVRPHLPGRDHGRSAGRPRPAGRTHAAGRPPGAAGKRIRNRTARGRAGDGTGTPDDSAALPWFTPDTAPSTTTSTERPTSKGSA</sequence>